<sequence length="217" mass="24250">MKFLKILFAGLFTASTAQAVHAAEPMDRHDTGLAIRNLVWAGFETQADIEVIISEEYLDPADLNATDRQWIRKETAGLFEEKRDEEKTWPKETDVDRLEAAFEQLGKVDIIALHNAGNTRSDGRSDAEDEYHARKEAGRSSRGWLFYHAQDVDGALSGGELHIAFGAFEDADNMAPVIAREAMAVLGQHGLKAEWDGDVGQRIRVAPFLWRKRSPAE</sequence>
<keyword evidence="1" id="KW-0732">Signal</keyword>
<name>A0A6A8AGC9_9HYPH</name>
<dbReference type="InterPro" id="IPR054186">
    <property type="entry name" value="DUF6891"/>
</dbReference>
<dbReference type="Pfam" id="PF21831">
    <property type="entry name" value="DUF6891"/>
    <property type="match status" value="1"/>
</dbReference>
<feature type="chain" id="PRO_5025536101" description="DUF6891 domain-containing protein" evidence="1">
    <location>
        <begin position="23"/>
        <end position="217"/>
    </location>
</feature>
<evidence type="ECO:0000313" key="3">
    <source>
        <dbReference type="EMBL" id="MQY49884.1"/>
    </source>
</evidence>
<protein>
    <recommendedName>
        <fullName evidence="2">DUF6891 domain-containing protein</fullName>
    </recommendedName>
</protein>
<evidence type="ECO:0000313" key="4">
    <source>
        <dbReference type="Proteomes" id="UP000435138"/>
    </source>
</evidence>
<proteinExistence type="predicted"/>
<dbReference type="RefSeq" id="WP_153360040.1">
    <property type="nucleotide sequence ID" value="NZ_JAYKOO010000001.1"/>
</dbReference>
<evidence type="ECO:0000259" key="2">
    <source>
        <dbReference type="Pfam" id="PF21831"/>
    </source>
</evidence>
<reference evidence="3 4" key="1">
    <citation type="submission" date="2019-11" db="EMBL/GenBank/DDBJ databases">
        <title>Genome analysis of Rhizobacterium cereale a novel genus and species isolated from maize roots in North Spain.</title>
        <authorList>
            <person name="Menendez E."/>
            <person name="Flores-Felix J.D."/>
            <person name="Ramirez-Bahena M.-H."/>
            <person name="Igual J.M."/>
            <person name="Garcia-Fraile P."/>
            <person name="Peix A."/>
            <person name="Velazquez E."/>
        </authorList>
    </citation>
    <scope>NUCLEOTIDE SEQUENCE [LARGE SCALE GENOMIC DNA]</scope>
    <source>
        <strain evidence="3 4">RZME27</strain>
    </source>
</reference>
<dbReference type="EMBL" id="WIXI01000051">
    <property type="protein sequence ID" value="MQY49884.1"/>
    <property type="molecule type" value="Genomic_DNA"/>
</dbReference>
<gene>
    <name evidence="3" type="ORF">GAO09_28050</name>
</gene>
<feature type="signal peptide" evidence="1">
    <location>
        <begin position="1"/>
        <end position="22"/>
    </location>
</feature>
<dbReference type="AlphaFoldDB" id="A0A6A8AGC9"/>
<keyword evidence="4" id="KW-1185">Reference proteome</keyword>
<comment type="caution">
    <text evidence="3">The sequence shown here is derived from an EMBL/GenBank/DDBJ whole genome shotgun (WGS) entry which is preliminary data.</text>
</comment>
<accession>A0A6A8AGC9</accession>
<feature type="domain" description="DUF6891" evidence="2">
    <location>
        <begin position="30"/>
        <end position="213"/>
    </location>
</feature>
<evidence type="ECO:0000256" key="1">
    <source>
        <dbReference type="SAM" id="SignalP"/>
    </source>
</evidence>
<organism evidence="3 4">
    <name type="scientific">Endobacterium cereale</name>
    <dbReference type="NCBI Taxonomy" id="2663029"/>
    <lineage>
        <taxon>Bacteria</taxon>
        <taxon>Pseudomonadati</taxon>
        <taxon>Pseudomonadota</taxon>
        <taxon>Alphaproteobacteria</taxon>
        <taxon>Hyphomicrobiales</taxon>
        <taxon>Rhizobiaceae</taxon>
        <taxon>Endobacterium</taxon>
    </lineage>
</organism>
<dbReference type="Proteomes" id="UP000435138">
    <property type="component" value="Unassembled WGS sequence"/>
</dbReference>